<dbReference type="InterPro" id="IPR043128">
    <property type="entry name" value="Rev_trsase/Diguanyl_cyclase"/>
</dbReference>
<dbReference type="EMBL" id="CAFBQF010000129">
    <property type="protein sequence ID" value="CAB5057190.1"/>
    <property type="molecule type" value="Genomic_DNA"/>
</dbReference>
<accession>A0A6J7TVN1</accession>
<reference evidence="5" key="1">
    <citation type="submission" date="2020-05" db="EMBL/GenBank/DDBJ databases">
        <authorList>
            <person name="Chiriac C."/>
            <person name="Salcher M."/>
            <person name="Ghai R."/>
            <person name="Kavagutti S V."/>
        </authorList>
    </citation>
    <scope>NUCLEOTIDE SEQUENCE</scope>
</reference>
<organism evidence="5">
    <name type="scientific">freshwater metagenome</name>
    <dbReference type="NCBI Taxonomy" id="449393"/>
    <lineage>
        <taxon>unclassified sequences</taxon>
        <taxon>metagenomes</taxon>
        <taxon>ecological metagenomes</taxon>
    </lineage>
</organism>
<dbReference type="Pfam" id="PF00990">
    <property type="entry name" value="GGDEF"/>
    <property type="match status" value="1"/>
</dbReference>
<dbReference type="InterPro" id="IPR000160">
    <property type="entry name" value="GGDEF_dom"/>
</dbReference>
<name>A0A6J7TVN1_9ZZZZ</name>
<evidence type="ECO:0000313" key="4">
    <source>
        <dbReference type="EMBL" id="CAB5043225.1"/>
    </source>
</evidence>
<dbReference type="SUPFAM" id="SSF55073">
    <property type="entry name" value="Nucleotide cyclase"/>
    <property type="match status" value="1"/>
</dbReference>
<dbReference type="InterPro" id="IPR029787">
    <property type="entry name" value="Nucleotide_cyclase"/>
</dbReference>
<proteinExistence type="predicted"/>
<evidence type="ECO:0000259" key="1">
    <source>
        <dbReference type="Pfam" id="PF00990"/>
    </source>
</evidence>
<gene>
    <name evidence="2" type="ORF">UFOPK2593_01536</name>
    <name evidence="3" type="ORF">UFOPK2894_01559</name>
    <name evidence="4" type="ORF">UFOPK4234_01697</name>
    <name evidence="5" type="ORF">UFOPK4295_01583</name>
</gene>
<dbReference type="EMBL" id="CAFBQA010000164">
    <property type="protein sequence ID" value="CAB5043225.1"/>
    <property type="molecule type" value="Genomic_DNA"/>
</dbReference>
<evidence type="ECO:0000313" key="5">
    <source>
        <dbReference type="EMBL" id="CAB5057190.1"/>
    </source>
</evidence>
<feature type="domain" description="GGDEF" evidence="1">
    <location>
        <begin position="5"/>
        <end position="112"/>
    </location>
</feature>
<dbReference type="EMBL" id="CAEZZQ010000148">
    <property type="protein sequence ID" value="CAB4787280.1"/>
    <property type="molecule type" value="Genomic_DNA"/>
</dbReference>
<dbReference type="Gene3D" id="3.30.70.270">
    <property type="match status" value="1"/>
</dbReference>
<sequence>MSEWSDGLTGLDTAPFFREHITSLVSRRSAQFQPILYGVSEVVGFQKLVDERSLSFGDALLVSISHQAQLLVRSGDRVGRLGRDHFGYALLAASQVEASACEERLRASLTHHVFDSEEFELLFAFTWIGDSARKLAEIEYDVDVALSLQHITSD</sequence>
<evidence type="ECO:0000313" key="3">
    <source>
        <dbReference type="EMBL" id="CAB4787280.1"/>
    </source>
</evidence>
<evidence type="ECO:0000313" key="2">
    <source>
        <dbReference type="EMBL" id="CAB4718293.1"/>
    </source>
</evidence>
<protein>
    <submittedName>
        <fullName evidence="5">Unannotated protein</fullName>
    </submittedName>
</protein>
<dbReference type="AlphaFoldDB" id="A0A6J7TVN1"/>
<dbReference type="EMBL" id="CAEZXW010000160">
    <property type="protein sequence ID" value="CAB4718293.1"/>
    <property type="molecule type" value="Genomic_DNA"/>
</dbReference>